<dbReference type="EMBL" id="JBICBT010000322">
    <property type="protein sequence ID" value="KAL3117460.1"/>
    <property type="molecule type" value="Genomic_DNA"/>
</dbReference>
<organism evidence="2 3">
    <name type="scientific">Heterodera trifolii</name>
    <dbReference type="NCBI Taxonomy" id="157864"/>
    <lineage>
        <taxon>Eukaryota</taxon>
        <taxon>Metazoa</taxon>
        <taxon>Ecdysozoa</taxon>
        <taxon>Nematoda</taxon>
        <taxon>Chromadorea</taxon>
        <taxon>Rhabditida</taxon>
        <taxon>Tylenchina</taxon>
        <taxon>Tylenchomorpha</taxon>
        <taxon>Tylenchoidea</taxon>
        <taxon>Heteroderidae</taxon>
        <taxon>Heteroderinae</taxon>
        <taxon>Heterodera</taxon>
    </lineage>
</organism>
<reference evidence="2 3" key="1">
    <citation type="submission" date="2024-10" db="EMBL/GenBank/DDBJ databases">
        <authorList>
            <person name="Kim D."/>
        </authorList>
    </citation>
    <scope>NUCLEOTIDE SEQUENCE [LARGE SCALE GENOMIC DNA]</scope>
    <source>
        <strain evidence="2">BH-2024</strain>
    </source>
</reference>
<evidence type="ECO:0000256" key="1">
    <source>
        <dbReference type="SAM" id="SignalP"/>
    </source>
</evidence>
<keyword evidence="1" id="KW-0732">Signal</keyword>
<dbReference type="Proteomes" id="UP001620626">
    <property type="component" value="Unassembled WGS sequence"/>
</dbReference>
<feature type="chain" id="PRO_5044856680" evidence="1">
    <location>
        <begin position="23"/>
        <end position="138"/>
    </location>
</feature>
<evidence type="ECO:0000313" key="2">
    <source>
        <dbReference type="EMBL" id="KAL3117460.1"/>
    </source>
</evidence>
<keyword evidence="3" id="KW-1185">Reference proteome</keyword>
<feature type="signal peptide" evidence="1">
    <location>
        <begin position="1"/>
        <end position="22"/>
    </location>
</feature>
<gene>
    <name evidence="2" type="ORF">niasHT_003208</name>
</gene>
<proteinExistence type="predicted"/>
<name>A0ABD2LS33_9BILA</name>
<sequence>MFNKILSSKLLFVLALIQLGGSAPLSGTSKRQRAESVLHGVDNNGIAKLNGHMDNGFHLMPKHKKIQLHYVQDKDVDKEMSDANLVGTADHPPPSIHHRPSAYTWPPPSHSLMERFRQATVTSDNGKFLYEIFWINYM</sequence>
<comment type="caution">
    <text evidence="2">The sequence shown here is derived from an EMBL/GenBank/DDBJ whole genome shotgun (WGS) entry which is preliminary data.</text>
</comment>
<protein>
    <submittedName>
        <fullName evidence="2">Uncharacterized protein</fullName>
    </submittedName>
</protein>
<evidence type="ECO:0000313" key="3">
    <source>
        <dbReference type="Proteomes" id="UP001620626"/>
    </source>
</evidence>
<dbReference type="AlphaFoldDB" id="A0ABD2LS33"/>
<accession>A0ABD2LS33</accession>